<dbReference type="EMBL" id="CP002886">
    <property type="protein sequence ID" value="AEW72931.1"/>
    <property type="molecule type" value="Genomic_DNA"/>
</dbReference>
<comment type="subcellular location">
    <subcellularLocation>
        <location evidence="1">Cell membrane</location>
        <topology evidence="1">Multi-pass membrane protein</topology>
    </subcellularLocation>
</comment>
<dbReference type="HOGENOM" id="CLU_089304_0_0_6"/>
<evidence type="ECO:0000256" key="2">
    <source>
        <dbReference type="ARBA" id="ARBA00006448"/>
    </source>
</evidence>
<evidence type="ECO:0000313" key="9">
    <source>
        <dbReference type="EMBL" id="AEW72931.1"/>
    </source>
</evidence>
<protein>
    <submittedName>
        <fullName evidence="9">UPF0702 transmembrane protein ycaP</fullName>
    </submittedName>
</protein>
<feature type="transmembrane region" description="Helical" evidence="7">
    <location>
        <begin position="73"/>
        <end position="93"/>
    </location>
</feature>
<dbReference type="Proteomes" id="UP000007838">
    <property type="component" value="Chromosome"/>
</dbReference>
<feature type="transmembrane region" description="Helical" evidence="7">
    <location>
        <begin position="99"/>
        <end position="119"/>
    </location>
</feature>
<evidence type="ECO:0000256" key="5">
    <source>
        <dbReference type="ARBA" id="ARBA00022989"/>
    </source>
</evidence>
<dbReference type="GO" id="GO:0005886">
    <property type="term" value="C:plasma membrane"/>
    <property type="evidence" value="ECO:0007669"/>
    <property type="project" value="UniProtKB-SubCell"/>
</dbReference>
<name>G8LHN9_9ENTR</name>
<keyword evidence="3" id="KW-1003">Cell membrane</keyword>
<sequence length="254" mass="28951">MLSSAKIKDSTMLTDSNLLLRNRKMKAFDLQRMAFDKVPPEFLGEVALRSLYTFVLVFLFLKITGRRGVRQMSLFEVLIILTLGSAAGDVAFYDDVPMVPVFIVFVSLALLYRLVMWLMSKSEKLEDLLEGKPVVIVENGRLAWENVQSANMTEFEFFMELRLNSVEQLGQVRLAIMETNGQISVYYYADDEVKPGLCILPDMLIERFTTVPESGEYACIRCSHVVAMQPGDHQLCPRCTNPEWTKVSRAKRLT</sequence>
<evidence type="ECO:0000313" key="10">
    <source>
        <dbReference type="Proteomes" id="UP000007838"/>
    </source>
</evidence>
<dbReference type="KEGG" id="eec:EcWSU1_01492"/>
<keyword evidence="4 7" id="KW-0812">Transmembrane</keyword>
<dbReference type="eggNOG" id="COG2323">
    <property type="taxonomic scope" value="Bacteria"/>
</dbReference>
<feature type="domain" description="YetF C-terminal" evidence="8">
    <location>
        <begin position="121"/>
        <end position="190"/>
    </location>
</feature>
<dbReference type="Pfam" id="PF04239">
    <property type="entry name" value="DUF421"/>
    <property type="match status" value="1"/>
</dbReference>
<reference evidence="9 10" key="1">
    <citation type="journal article" date="2011" name="Stand. Genomic Sci.">
        <title>Complete genome of the onion pathogen Enterobacter cloacae EcWSU1.</title>
        <authorList>
            <person name="Humann J.L."/>
            <person name="Wildung M."/>
            <person name="Cheng C.H."/>
            <person name="Lee T."/>
            <person name="Stewart J.E."/>
            <person name="Drew J.C."/>
            <person name="Triplett E.W."/>
            <person name="Main D."/>
            <person name="Schroeder B.K."/>
        </authorList>
    </citation>
    <scope>NUCLEOTIDE SEQUENCE [LARGE SCALE GENOMIC DNA]</scope>
    <source>
        <strain evidence="9 10">EcWSU1</strain>
    </source>
</reference>
<evidence type="ECO:0000256" key="1">
    <source>
        <dbReference type="ARBA" id="ARBA00004651"/>
    </source>
</evidence>
<evidence type="ECO:0000256" key="4">
    <source>
        <dbReference type="ARBA" id="ARBA00022692"/>
    </source>
</evidence>
<evidence type="ECO:0000256" key="7">
    <source>
        <dbReference type="SAM" id="Phobius"/>
    </source>
</evidence>
<dbReference type="InterPro" id="IPR023090">
    <property type="entry name" value="UPF0702_alpha/beta_dom_sf"/>
</dbReference>
<dbReference type="AlphaFoldDB" id="G8LHN9"/>
<organism evidence="9 10">
    <name type="scientific">Enterobacter ludwigii</name>
    <dbReference type="NCBI Taxonomy" id="299767"/>
    <lineage>
        <taxon>Bacteria</taxon>
        <taxon>Pseudomonadati</taxon>
        <taxon>Pseudomonadota</taxon>
        <taxon>Gammaproteobacteria</taxon>
        <taxon>Enterobacterales</taxon>
        <taxon>Enterobacteriaceae</taxon>
        <taxon>Enterobacter</taxon>
        <taxon>Enterobacter cloacae complex</taxon>
    </lineage>
</organism>
<feature type="transmembrane region" description="Helical" evidence="7">
    <location>
        <begin position="42"/>
        <end position="61"/>
    </location>
</feature>
<keyword evidence="6 7" id="KW-0472">Membrane</keyword>
<dbReference type="InterPro" id="IPR007353">
    <property type="entry name" value="DUF421"/>
</dbReference>
<evidence type="ECO:0000256" key="3">
    <source>
        <dbReference type="ARBA" id="ARBA00022475"/>
    </source>
</evidence>
<keyword evidence="5 7" id="KW-1133">Transmembrane helix</keyword>
<gene>
    <name evidence="9" type="primary">ycaP</name>
    <name evidence="9" type="ORF">EcWSU1_01492</name>
</gene>
<proteinExistence type="inferred from homology"/>
<comment type="similarity">
    <text evidence="2">Belongs to the UPF0702 family.</text>
</comment>
<dbReference type="Gene3D" id="3.30.240.20">
    <property type="entry name" value="bsu07140 like domains"/>
    <property type="match status" value="1"/>
</dbReference>
<dbReference type="PANTHER" id="PTHR34582:SF6">
    <property type="entry name" value="UPF0702 TRANSMEMBRANE PROTEIN YCAP"/>
    <property type="match status" value="1"/>
</dbReference>
<evidence type="ECO:0000256" key="6">
    <source>
        <dbReference type="ARBA" id="ARBA00023136"/>
    </source>
</evidence>
<accession>G8LHN9</accession>
<dbReference type="PANTHER" id="PTHR34582">
    <property type="entry name" value="UPF0702 TRANSMEMBRANE PROTEIN YCAP"/>
    <property type="match status" value="1"/>
</dbReference>
<evidence type="ECO:0000259" key="8">
    <source>
        <dbReference type="Pfam" id="PF04239"/>
    </source>
</evidence>